<feature type="signal peptide" evidence="3">
    <location>
        <begin position="1"/>
        <end position="22"/>
    </location>
</feature>
<accession>A0A6A6WDI4</accession>
<feature type="chain" id="PRO_5025565606" description="Mid2 domain-containing protein" evidence="3">
    <location>
        <begin position="23"/>
        <end position="183"/>
    </location>
</feature>
<dbReference type="AlphaFoldDB" id="A0A6A6WDI4"/>
<sequence>MQQHDAQRALLALFALYPVLIAAEDAKANSGESDPGHVQDPNAAGASGDDTGAFSLSKAGLIAIICVVSIVVGLGAISLTLWYIAKKRQWEVRASFRRVSRRLTGRLDDSRSKRQTRRTGVRMASPPSEKKRHPNKEIDVEKAEALKTKGGQKNAGTSTTITSQFDVDTPRTKTWKEKLFGAK</sequence>
<evidence type="ECO:0008006" key="6">
    <source>
        <dbReference type="Google" id="ProtNLM"/>
    </source>
</evidence>
<keyword evidence="2" id="KW-0812">Transmembrane</keyword>
<evidence type="ECO:0000256" key="2">
    <source>
        <dbReference type="SAM" id="Phobius"/>
    </source>
</evidence>
<dbReference type="OrthoDB" id="5425637at2759"/>
<feature type="compositionally biased region" description="Basic and acidic residues" evidence="1">
    <location>
        <begin position="135"/>
        <end position="147"/>
    </location>
</feature>
<dbReference type="EMBL" id="ML996568">
    <property type="protein sequence ID" value="KAF2760239.1"/>
    <property type="molecule type" value="Genomic_DNA"/>
</dbReference>
<keyword evidence="2" id="KW-1133">Transmembrane helix</keyword>
<feature type="transmembrane region" description="Helical" evidence="2">
    <location>
        <begin position="61"/>
        <end position="85"/>
    </location>
</feature>
<dbReference type="RefSeq" id="XP_033602690.1">
    <property type="nucleotide sequence ID" value="XM_033740403.1"/>
</dbReference>
<dbReference type="GeneID" id="54481457"/>
<organism evidence="4 5">
    <name type="scientific">Pseudovirgaria hyperparasitica</name>
    <dbReference type="NCBI Taxonomy" id="470096"/>
    <lineage>
        <taxon>Eukaryota</taxon>
        <taxon>Fungi</taxon>
        <taxon>Dikarya</taxon>
        <taxon>Ascomycota</taxon>
        <taxon>Pezizomycotina</taxon>
        <taxon>Dothideomycetes</taxon>
        <taxon>Dothideomycetes incertae sedis</taxon>
        <taxon>Acrospermales</taxon>
        <taxon>Acrospermaceae</taxon>
        <taxon>Pseudovirgaria</taxon>
    </lineage>
</organism>
<keyword evidence="2" id="KW-0472">Membrane</keyword>
<evidence type="ECO:0000313" key="4">
    <source>
        <dbReference type="EMBL" id="KAF2760239.1"/>
    </source>
</evidence>
<proteinExistence type="predicted"/>
<name>A0A6A6WDI4_9PEZI</name>
<feature type="region of interest" description="Disordered" evidence="1">
    <location>
        <begin position="28"/>
        <end position="47"/>
    </location>
</feature>
<keyword evidence="3" id="KW-0732">Signal</keyword>
<feature type="region of interest" description="Disordered" evidence="1">
    <location>
        <begin position="106"/>
        <end position="167"/>
    </location>
</feature>
<evidence type="ECO:0000256" key="3">
    <source>
        <dbReference type="SAM" id="SignalP"/>
    </source>
</evidence>
<gene>
    <name evidence="4" type="ORF">EJ05DRAFT_276711</name>
</gene>
<keyword evidence="5" id="KW-1185">Reference proteome</keyword>
<evidence type="ECO:0000256" key="1">
    <source>
        <dbReference type="SAM" id="MobiDB-lite"/>
    </source>
</evidence>
<feature type="compositionally biased region" description="Polar residues" evidence="1">
    <location>
        <begin position="154"/>
        <end position="166"/>
    </location>
</feature>
<reference evidence="4" key="1">
    <citation type="journal article" date="2020" name="Stud. Mycol.">
        <title>101 Dothideomycetes genomes: a test case for predicting lifestyles and emergence of pathogens.</title>
        <authorList>
            <person name="Haridas S."/>
            <person name="Albert R."/>
            <person name="Binder M."/>
            <person name="Bloem J."/>
            <person name="Labutti K."/>
            <person name="Salamov A."/>
            <person name="Andreopoulos B."/>
            <person name="Baker S."/>
            <person name="Barry K."/>
            <person name="Bills G."/>
            <person name="Bluhm B."/>
            <person name="Cannon C."/>
            <person name="Castanera R."/>
            <person name="Culley D."/>
            <person name="Daum C."/>
            <person name="Ezra D."/>
            <person name="Gonzalez J."/>
            <person name="Henrissat B."/>
            <person name="Kuo A."/>
            <person name="Liang C."/>
            <person name="Lipzen A."/>
            <person name="Lutzoni F."/>
            <person name="Magnuson J."/>
            <person name="Mondo S."/>
            <person name="Nolan M."/>
            <person name="Ohm R."/>
            <person name="Pangilinan J."/>
            <person name="Park H.-J."/>
            <person name="Ramirez L."/>
            <person name="Alfaro M."/>
            <person name="Sun H."/>
            <person name="Tritt A."/>
            <person name="Yoshinaga Y."/>
            <person name="Zwiers L.-H."/>
            <person name="Turgeon B."/>
            <person name="Goodwin S."/>
            <person name="Spatafora J."/>
            <person name="Crous P."/>
            <person name="Grigoriev I."/>
        </authorList>
    </citation>
    <scope>NUCLEOTIDE SEQUENCE</scope>
    <source>
        <strain evidence="4">CBS 121739</strain>
    </source>
</reference>
<dbReference type="Proteomes" id="UP000799437">
    <property type="component" value="Unassembled WGS sequence"/>
</dbReference>
<evidence type="ECO:0000313" key="5">
    <source>
        <dbReference type="Proteomes" id="UP000799437"/>
    </source>
</evidence>
<protein>
    <recommendedName>
        <fullName evidence="6">Mid2 domain-containing protein</fullName>
    </recommendedName>
</protein>